<comment type="caution">
    <text evidence="1">The sequence shown here is derived from an EMBL/GenBank/DDBJ whole genome shotgun (WGS) entry which is preliminary data.</text>
</comment>
<protein>
    <submittedName>
        <fullName evidence="1">Uncharacterized protein</fullName>
    </submittedName>
</protein>
<sequence length="272" mass="32415">MIRRPLNEQNFQSNLIDIARQVTYLLGVKTEDALIELESNIQIEAISLFIQEFYNLTIDRMFPSRDEQIVLSDFIFALDYFLEQRLEYLLPLEIHDDEKRMKLNTLESEIKKLKICLNKKIYKENNYRLVEYEYENLIQTVSETPIVRSLHSSLSIVENLLYLINRFEEKIKKEFIEDFKTVLGSNNSSAHEDLLDIKKMKNIEQFLKSREKDLLKFVSINDQLSKIKIDKTMKNIIGSENDSIEINLRNLYILEIQLKTHLKQFERIQIEN</sequence>
<dbReference type="Proteomes" id="UP000681720">
    <property type="component" value="Unassembled WGS sequence"/>
</dbReference>
<proteinExistence type="predicted"/>
<name>A0A8S3IAF1_9BILA</name>
<evidence type="ECO:0000313" key="1">
    <source>
        <dbReference type="EMBL" id="CAF5195313.1"/>
    </source>
</evidence>
<feature type="non-terminal residue" evidence="1">
    <location>
        <position position="272"/>
    </location>
</feature>
<accession>A0A8S3IAF1</accession>
<dbReference type="AlphaFoldDB" id="A0A8S3IAF1"/>
<evidence type="ECO:0000313" key="2">
    <source>
        <dbReference type="Proteomes" id="UP000681720"/>
    </source>
</evidence>
<reference evidence="1" key="1">
    <citation type="submission" date="2021-02" db="EMBL/GenBank/DDBJ databases">
        <authorList>
            <person name="Nowell W R."/>
        </authorList>
    </citation>
    <scope>NUCLEOTIDE SEQUENCE</scope>
</reference>
<organism evidence="1 2">
    <name type="scientific">Rotaria magnacalcarata</name>
    <dbReference type="NCBI Taxonomy" id="392030"/>
    <lineage>
        <taxon>Eukaryota</taxon>
        <taxon>Metazoa</taxon>
        <taxon>Spiralia</taxon>
        <taxon>Gnathifera</taxon>
        <taxon>Rotifera</taxon>
        <taxon>Eurotatoria</taxon>
        <taxon>Bdelloidea</taxon>
        <taxon>Philodinida</taxon>
        <taxon>Philodinidae</taxon>
        <taxon>Rotaria</taxon>
    </lineage>
</organism>
<dbReference type="EMBL" id="CAJOBJ010341253">
    <property type="protein sequence ID" value="CAF5195313.1"/>
    <property type="molecule type" value="Genomic_DNA"/>
</dbReference>
<gene>
    <name evidence="1" type="ORF">GIL414_LOCUS74630</name>
</gene>